<evidence type="ECO:0000313" key="2">
    <source>
        <dbReference type="EMBL" id="CAA9442782.1"/>
    </source>
</evidence>
<dbReference type="InterPro" id="IPR003414">
    <property type="entry name" value="PP_kinase"/>
</dbReference>
<evidence type="ECO:0000259" key="1">
    <source>
        <dbReference type="Pfam" id="PF13090"/>
    </source>
</evidence>
<feature type="non-terminal residue" evidence="2">
    <location>
        <position position="1"/>
    </location>
</feature>
<feature type="domain" description="Polyphosphate kinase C-terminal" evidence="1">
    <location>
        <begin position="1"/>
        <end position="56"/>
    </location>
</feature>
<dbReference type="EMBL" id="CADCUQ010001006">
    <property type="protein sequence ID" value="CAA9442782.1"/>
    <property type="molecule type" value="Genomic_DNA"/>
</dbReference>
<keyword evidence="2" id="KW-0418">Kinase</keyword>
<dbReference type="PANTHER" id="PTHR30218">
    <property type="entry name" value="POLYPHOSPHATE KINASE"/>
    <property type="match status" value="1"/>
</dbReference>
<keyword evidence="2" id="KW-0808">Transferase</keyword>
<dbReference type="Pfam" id="PF13090">
    <property type="entry name" value="PP_kinase_C"/>
    <property type="match status" value="1"/>
</dbReference>
<protein>
    <submittedName>
        <fullName evidence="2">Polyphosphate kinase</fullName>
        <ecNumber evidence="2">2.7.4.1</ecNumber>
    </submittedName>
</protein>
<gene>
    <name evidence="2" type="ORF">AVDCRST_MAG64-4304</name>
</gene>
<proteinExistence type="predicted"/>
<dbReference type="SUPFAM" id="SSF56024">
    <property type="entry name" value="Phospholipase D/nuclease"/>
    <property type="match status" value="1"/>
</dbReference>
<accession>A0A6J4QFL5</accession>
<reference evidence="2" key="1">
    <citation type="submission" date="2020-02" db="EMBL/GenBank/DDBJ databases">
        <authorList>
            <person name="Meier V. D."/>
        </authorList>
    </citation>
    <scope>NUCLEOTIDE SEQUENCE</scope>
    <source>
        <strain evidence="2">AVDCRST_MAG64</strain>
    </source>
</reference>
<dbReference type="EC" id="2.7.4.1" evidence="2"/>
<dbReference type="GO" id="GO:0009358">
    <property type="term" value="C:polyphosphate kinase complex"/>
    <property type="evidence" value="ECO:0007669"/>
    <property type="project" value="InterPro"/>
</dbReference>
<name>A0A6J4QFL5_9BACT</name>
<dbReference type="GO" id="GO:0006799">
    <property type="term" value="P:polyphosphate biosynthetic process"/>
    <property type="evidence" value="ECO:0007669"/>
    <property type="project" value="InterPro"/>
</dbReference>
<organism evidence="2">
    <name type="scientific">uncultured Phycisphaerae bacterium</name>
    <dbReference type="NCBI Taxonomy" id="904963"/>
    <lineage>
        <taxon>Bacteria</taxon>
        <taxon>Pseudomonadati</taxon>
        <taxon>Planctomycetota</taxon>
        <taxon>Phycisphaerae</taxon>
        <taxon>environmental samples</taxon>
    </lineage>
</organism>
<sequence>ADLMPRNLDTRVELLTPVRSEALQSEIEDTLERYLGDDRFAWELEPDGTWRRRQGGERGAHAELMARAAERQAEAVAPAPETAATAR</sequence>
<dbReference type="AlphaFoldDB" id="A0A6J4QFL5"/>
<dbReference type="PANTHER" id="PTHR30218:SF0">
    <property type="entry name" value="POLYPHOSPHATE KINASE"/>
    <property type="match status" value="1"/>
</dbReference>
<dbReference type="GO" id="GO:0008976">
    <property type="term" value="F:polyphosphate kinase activity"/>
    <property type="evidence" value="ECO:0007669"/>
    <property type="project" value="UniProtKB-EC"/>
</dbReference>
<dbReference type="Gene3D" id="3.30.870.10">
    <property type="entry name" value="Endonuclease Chain A"/>
    <property type="match status" value="1"/>
</dbReference>
<dbReference type="InterPro" id="IPR025200">
    <property type="entry name" value="PPK_C_dom2"/>
</dbReference>